<dbReference type="Proteomes" id="UP001305746">
    <property type="component" value="Unassembled WGS sequence"/>
</dbReference>
<evidence type="ECO:0000259" key="6">
    <source>
        <dbReference type="PROSITE" id="PS51007"/>
    </source>
</evidence>
<keyword evidence="5" id="KW-0732">Signal</keyword>
<evidence type="ECO:0000256" key="1">
    <source>
        <dbReference type="ARBA" id="ARBA00022617"/>
    </source>
</evidence>
<keyword evidence="8" id="KW-1185">Reference proteome</keyword>
<organism evidence="7 8">
    <name type="scientific">Marinobacter qingdaonensis</name>
    <dbReference type="NCBI Taxonomy" id="3108486"/>
    <lineage>
        <taxon>Bacteria</taxon>
        <taxon>Pseudomonadati</taxon>
        <taxon>Pseudomonadota</taxon>
        <taxon>Gammaproteobacteria</taxon>
        <taxon>Pseudomonadales</taxon>
        <taxon>Marinobacteraceae</taxon>
        <taxon>Marinobacter</taxon>
    </lineage>
</organism>
<dbReference type="Pfam" id="PF00034">
    <property type="entry name" value="Cytochrom_C"/>
    <property type="match status" value="1"/>
</dbReference>
<evidence type="ECO:0000256" key="3">
    <source>
        <dbReference type="ARBA" id="ARBA00023004"/>
    </source>
</evidence>
<reference evidence="7 8" key="1">
    <citation type="submission" date="2023-12" db="EMBL/GenBank/DDBJ databases">
        <title>Marinobacter qingdaonensis sp. nov., isolated from the intertidal sediment of Qingdao, PR China.</title>
        <authorList>
            <person name="Li Y."/>
        </authorList>
    </citation>
    <scope>NUCLEOTIDE SEQUENCE [LARGE SCALE GENOMIC DNA]</scope>
    <source>
        <strain evidence="7 8">ASW11-75</strain>
    </source>
</reference>
<evidence type="ECO:0000256" key="4">
    <source>
        <dbReference type="PROSITE-ProRule" id="PRU00433"/>
    </source>
</evidence>
<evidence type="ECO:0000313" key="7">
    <source>
        <dbReference type="EMBL" id="MEA1081602.1"/>
    </source>
</evidence>
<gene>
    <name evidence="7" type="ORF">U5822_13045</name>
</gene>
<dbReference type="SUPFAM" id="SSF46626">
    <property type="entry name" value="Cytochrome c"/>
    <property type="match status" value="1"/>
</dbReference>
<name>A0ABU5P0Z3_9GAMM</name>
<dbReference type="PROSITE" id="PS51007">
    <property type="entry name" value="CYTC"/>
    <property type="match status" value="1"/>
</dbReference>
<evidence type="ECO:0000313" key="8">
    <source>
        <dbReference type="Proteomes" id="UP001305746"/>
    </source>
</evidence>
<dbReference type="EMBL" id="JAYDCJ010000003">
    <property type="protein sequence ID" value="MEA1081602.1"/>
    <property type="molecule type" value="Genomic_DNA"/>
</dbReference>
<accession>A0ABU5P0Z3</accession>
<evidence type="ECO:0000256" key="2">
    <source>
        <dbReference type="ARBA" id="ARBA00022723"/>
    </source>
</evidence>
<dbReference type="RefSeq" id="WP_322856054.1">
    <property type="nucleotide sequence ID" value="NZ_JAYDCJ010000003.1"/>
</dbReference>
<keyword evidence="2 4" id="KW-0479">Metal-binding</keyword>
<dbReference type="InterPro" id="IPR036909">
    <property type="entry name" value="Cyt_c-like_dom_sf"/>
</dbReference>
<keyword evidence="1 4" id="KW-0349">Heme</keyword>
<protein>
    <submittedName>
        <fullName evidence="7">C-type cytochrome</fullName>
    </submittedName>
</protein>
<keyword evidence="3 4" id="KW-0408">Iron</keyword>
<sequence length="162" mass="17669">MKGSLLLAATLFLSATLSPSALAERAGTDQTPVDRGRYLVMTSGCNDCHSAGYMPSEGTLPESEWLMGDTLGWQGPWGTTYAINLRLFASQMSEDEWVSTVTTARARPPMPWWVLHEMDEQDVRAIYAYIRSLPVAGTEAPAALEPGVTPKTAYFQLVVPAE</sequence>
<evidence type="ECO:0000256" key="5">
    <source>
        <dbReference type="SAM" id="SignalP"/>
    </source>
</evidence>
<feature type="chain" id="PRO_5045216626" evidence="5">
    <location>
        <begin position="24"/>
        <end position="162"/>
    </location>
</feature>
<feature type="domain" description="Cytochrome c" evidence="6">
    <location>
        <begin position="31"/>
        <end position="134"/>
    </location>
</feature>
<comment type="caution">
    <text evidence="7">The sequence shown here is derived from an EMBL/GenBank/DDBJ whole genome shotgun (WGS) entry which is preliminary data.</text>
</comment>
<feature type="signal peptide" evidence="5">
    <location>
        <begin position="1"/>
        <end position="23"/>
    </location>
</feature>
<dbReference type="Gene3D" id="1.10.760.10">
    <property type="entry name" value="Cytochrome c-like domain"/>
    <property type="match status" value="1"/>
</dbReference>
<dbReference type="InterPro" id="IPR009056">
    <property type="entry name" value="Cyt_c-like_dom"/>
</dbReference>
<proteinExistence type="predicted"/>